<proteinExistence type="predicted"/>
<reference evidence="1" key="1">
    <citation type="submission" date="2021-03" db="EMBL/GenBank/DDBJ databases">
        <authorList>
            <consortium name="DOE Joint Genome Institute"/>
            <person name="Ahrendt S."/>
            <person name="Looney B.P."/>
            <person name="Miyauchi S."/>
            <person name="Morin E."/>
            <person name="Drula E."/>
            <person name="Courty P.E."/>
            <person name="Chicoki N."/>
            <person name="Fauchery L."/>
            <person name="Kohler A."/>
            <person name="Kuo A."/>
            <person name="Labutti K."/>
            <person name="Pangilinan J."/>
            <person name="Lipzen A."/>
            <person name="Riley R."/>
            <person name="Andreopoulos W."/>
            <person name="He G."/>
            <person name="Johnson J."/>
            <person name="Barry K.W."/>
            <person name="Grigoriev I.V."/>
            <person name="Nagy L."/>
            <person name="Hibbett D."/>
            <person name="Henrissat B."/>
            <person name="Matheny P.B."/>
            <person name="Labbe J."/>
            <person name="Martin F."/>
        </authorList>
    </citation>
    <scope>NUCLEOTIDE SEQUENCE</scope>
    <source>
        <strain evidence="1">HHB10654</strain>
    </source>
</reference>
<dbReference type="Proteomes" id="UP000814140">
    <property type="component" value="Unassembled WGS sequence"/>
</dbReference>
<evidence type="ECO:0000313" key="2">
    <source>
        <dbReference type="Proteomes" id="UP000814140"/>
    </source>
</evidence>
<sequence length="57" mass="6309">MVSGMRLLSAKIDNAKGYLERAETPEWFEEQVKRASMAAEDATMQAGGLEQSAVYEL</sequence>
<comment type="caution">
    <text evidence="1">The sequence shown here is derived from an EMBL/GenBank/DDBJ whole genome shotgun (WGS) entry which is preliminary data.</text>
</comment>
<reference evidence="1" key="2">
    <citation type="journal article" date="2022" name="New Phytol.">
        <title>Evolutionary transition to the ectomycorrhizal habit in the genomes of a hyperdiverse lineage of mushroom-forming fungi.</title>
        <authorList>
            <person name="Looney B."/>
            <person name="Miyauchi S."/>
            <person name="Morin E."/>
            <person name="Drula E."/>
            <person name="Courty P.E."/>
            <person name="Kohler A."/>
            <person name="Kuo A."/>
            <person name="LaButti K."/>
            <person name="Pangilinan J."/>
            <person name="Lipzen A."/>
            <person name="Riley R."/>
            <person name="Andreopoulos W."/>
            <person name="He G."/>
            <person name="Johnson J."/>
            <person name="Nolan M."/>
            <person name="Tritt A."/>
            <person name="Barry K.W."/>
            <person name="Grigoriev I.V."/>
            <person name="Nagy L.G."/>
            <person name="Hibbett D."/>
            <person name="Henrissat B."/>
            <person name="Matheny P.B."/>
            <person name="Labbe J."/>
            <person name="Martin F.M."/>
        </authorList>
    </citation>
    <scope>NUCLEOTIDE SEQUENCE</scope>
    <source>
        <strain evidence="1">HHB10654</strain>
    </source>
</reference>
<evidence type="ECO:0000313" key="1">
    <source>
        <dbReference type="EMBL" id="KAI0054299.1"/>
    </source>
</evidence>
<protein>
    <submittedName>
        <fullName evidence="1">Uncharacterized protein</fullName>
    </submittedName>
</protein>
<keyword evidence="2" id="KW-1185">Reference proteome</keyword>
<name>A0ACB8SD91_9AGAM</name>
<accession>A0ACB8SD91</accession>
<dbReference type="EMBL" id="MU277535">
    <property type="protein sequence ID" value="KAI0054299.1"/>
    <property type="molecule type" value="Genomic_DNA"/>
</dbReference>
<organism evidence="1 2">
    <name type="scientific">Artomyces pyxidatus</name>
    <dbReference type="NCBI Taxonomy" id="48021"/>
    <lineage>
        <taxon>Eukaryota</taxon>
        <taxon>Fungi</taxon>
        <taxon>Dikarya</taxon>
        <taxon>Basidiomycota</taxon>
        <taxon>Agaricomycotina</taxon>
        <taxon>Agaricomycetes</taxon>
        <taxon>Russulales</taxon>
        <taxon>Auriscalpiaceae</taxon>
        <taxon>Artomyces</taxon>
    </lineage>
</organism>
<gene>
    <name evidence="1" type="ORF">BV25DRAFT_1922822</name>
</gene>